<dbReference type="STRING" id="109264.A0A1F8AHZ3"/>
<reference evidence="1 2" key="1">
    <citation type="journal article" date="2016" name="Genome Biol. Evol.">
        <title>Draft genome sequence of an aflatoxigenic Aspergillus species, A. bombycis.</title>
        <authorList>
            <person name="Moore G.G."/>
            <person name="Mack B.M."/>
            <person name="Beltz S.B."/>
            <person name="Gilbert M.K."/>
        </authorList>
    </citation>
    <scope>NUCLEOTIDE SEQUENCE [LARGE SCALE GENOMIC DNA]</scope>
    <source>
        <strain evidence="2">NRRL 26010</strain>
    </source>
</reference>
<evidence type="ECO:0000313" key="2">
    <source>
        <dbReference type="Proteomes" id="UP000179179"/>
    </source>
</evidence>
<keyword evidence="2" id="KW-1185">Reference proteome</keyword>
<dbReference type="OrthoDB" id="5958943at2759"/>
<organism evidence="1 2">
    <name type="scientific">Aspergillus bombycis</name>
    <dbReference type="NCBI Taxonomy" id="109264"/>
    <lineage>
        <taxon>Eukaryota</taxon>
        <taxon>Fungi</taxon>
        <taxon>Dikarya</taxon>
        <taxon>Ascomycota</taxon>
        <taxon>Pezizomycotina</taxon>
        <taxon>Eurotiomycetes</taxon>
        <taxon>Eurotiomycetidae</taxon>
        <taxon>Eurotiales</taxon>
        <taxon>Aspergillaceae</taxon>
        <taxon>Aspergillus</taxon>
    </lineage>
</organism>
<name>A0A1F8AHZ3_9EURO</name>
<evidence type="ECO:0000313" key="1">
    <source>
        <dbReference type="EMBL" id="OGM51321.1"/>
    </source>
</evidence>
<comment type="caution">
    <text evidence="1">The sequence shown here is derived from an EMBL/GenBank/DDBJ whole genome shotgun (WGS) entry which is preliminary data.</text>
</comment>
<dbReference type="AlphaFoldDB" id="A0A1F8AHZ3"/>
<accession>A0A1F8AHZ3</accession>
<dbReference type="Proteomes" id="UP000179179">
    <property type="component" value="Unassembled WGS sequence"/>
</dbReference>
<dbReference type="EMBL" id="LYCR01000001">
    <property type="protein sequence ID" value="OGM51321.1"/>
    <property type="molecule type" value="Genomic_DNA"/>
</dbReference>
<proteinExistence type="predicted"/>
<dbReference type="RefSeq" id="XP_022395038.1">
    <property type="nucleotide sequence ID" value="XM_022527296.1"/>
</dbReference>
<sequence>MTIIGAVRFLDHFSDLYGNRLTVFARRKSDAVLKAVLRTFSLQWLSPNDSSTEAQLTTNYNTTVGRDMPRDPPIDAFYDSWFQARSLIHSALSVQSFRVLYAIFMFDGISIPAKASGETLLAHEFLEVGLQKLNCLTELVEQYCMNLGPHSTYGAMMEASLSVVRWCAHVRDIGAALTADHLCKLSDASSNNKDRETSSTHEPMSSYSFHQSFNRDFDDNVPGICRTAVAEAFRVWKQIVAIKGSLSSPTKNDIESCPQLSTDITLAITAVGKFREVFGSFLDFCIGNLEYLSMRSRLSAVSILTFWNLGVFVLTETLKPTMTARDPVCSHSVFSKLQVYNEEAALSVTQIVEYVLSLPFEEIFNLQNGVSAEASVLSYHITPTLVAATFQKAIENILNMQLYLPCGVGTLDERSLSYNADFTWKQHIDTILKGLVSLDATIGGSQASAVAIRSLMQSHGDIISECWSSDFET</sequence>
<protein>
    <submittedName>
        <fullName evidence="1">Uncharacterized protein</fullName>
    </submittedName>
</protein>
<dbReference type="GeneID" id="34443556"/>
<gene>
    <name evidence="1" type="ORF">ABOM_000166</name>
</gene>